<keyword evidence="1" id="KW-0812">Transmembrane</keyword>
<sequence>MIKGLGILVLAVFAIVLVGWLALLRPDIGYDRLEAKYADAASRYIDLPGGVHMRYRDQGQAGGHVLVLVHGFSASAQDWDDWARILSPRYRIITLDLPGHGLTRAPARWPANTDSYADLVAQATDRLGVKSFVLAGNSMGGGVAWDFALRHPDRLQGLVLVDAAGWAPPKSQQGGAVIFQILRNPVGRAILRDIDTKPLIAQGLKSAFVDEKLVTPALVDRYSDFARAPGHRAILMALQTGDRREASYAVLAAIKAPTLVMHGRDDHLIPFANGEAFARAIPGATLIAYPGVGHVPMEQIPDRSAADLDAWLRTKVWP</sequence>
<dbReference type="Proteomes" id="UP000676409">
    <property type="component" value="Chromosome"/>
</dbReference>
<dbReference type="Pfam" id="PF12697">
    <property type="entry name" value="Abhydrolase_6"/>
    <property type="match status" value="1"/>
</dbReference>
<protein>
    <submittedName>
        <fullName evidence="3">Alpha/beta hydrolase</fullName>
    </submittedName>
</protein>
<dbReference type="PRINTS" id="PR00111">
    <property type="entry name" value="ABHYDROLASE"/>
</dbReference>
<proteinExistence type="predicted"/>
<dbReference type="EMBL" id="CP073078">
    <property type="protein sequence ID" value="QUD90796.1"/>
    <property type="molecule type" value="Genomic_DNA"/>
</dbReference>
<dbReference type="KEGG" id="caul:KCG34_15750"/>
<accession>A0A975IYT6</accession>
<name>A0A975IYT6_9CAUL</name>
<evidence type="ECO:0000259" key="2">
    <source>
        <dbReference type="Pfam" id="PF12697"/>
    </source>
</evidence>
<dbReference type="Gene3D" id="3.40.50.1820">
    <property type="entry name" value="alpha/beta hydrolase"/>
    <property type="match status" value="1"/>
</dbReference>
<dbReference type="PANTHER" id="PTHR43689:SF8">
    <property type="entry name" value="ALPHA_BETA-HYDROLASES SUPERFAMILY PROTEIN"/>
    <property type="match status" value="1"/>
</dbReference>
<dbReference type="InterPro" id="IPR000073">
    <property type="entry name" value="AB_hydrolase_1"/>
</dbReference>
<dbReference type="InterPro" id="IPR029058">
    <property type="entry name" value="AB_hydrolase_fold"/>
</dbReference>
<gene>
    <name evidence="3" type="ORF">KCG34_15750</name>
</gene>
<dbReference type="AlphaFoldDB" id="A0A975IYT6"/>
<keyword evidence="1" id="KW-0472">Membrane</keyword>
<dbReference type="SUPFAM" id="SSF53474">
    <property type="entry name" value="alpha/beta-Hydrolases"/>
    <property type="match status" value="1"/>
</dbReference>
<dbReference type="PANTHER" id="PTHR43689">
    <property type="entry name" value="HYDROLASE"/>
    <property type="match status" value="1"/>
</dbReference>
<dbReference type="RefSeq" id="WP_211940842.1">
    <property type="nucleotide sequence ID" value="NZ_CP073078.1"/>
</dbReference>
<organism evidence="3 4">
    <name type="scientific">Phenylobacterium montanum</name>
    <dbReference type="NCBI Taxonomy" id="2823693"/>
    <lineage>
        <taxon>Bacteria</taxon>
        <taxon>Pseudomonadati</taxon>
        <taxon>Pseudomonadota</taxon>
        <taxon>Alphaproteobacteria</taxon>
        <taxon>Caulobacterales</taxon>
        <taxon>Caulobacteraceae</taxon>
        <taxon>Phenylobacterium</taxon>
    </lineage>
</organism>
<evidence type="ECO:0000313" key="4">
    <source>
        <dbReference type="Proteomes" id="UP000676409"/>
    </source>
</evidence>
<evidence type="ECO:0000313" key="3">
    <source>
        <dbReference type="EMBL" id="QUD90796.1"/>
    </source>
</evidence>
<keyword evidence="1" id="KW-1133">Transmembrane helix</keyword>
<feature type="domain" description="AB hydrolase-1" evidence="2">
    <location>
        <begin position="66"/>
        <end position="303"/>
    </location>
</feature>
<keyword evidence="4" id="KW-1185">Reference proteome</keyword>
<feature type="transmembrane region" description="Helical" evidence="1">
    <location>
        <begin position="6"/>
        <end position="24"/>
    </location>
</feature>
<keyword evidence="3" id="KW-0378">Hydrolase</keyword>
<evidence type="ECO:0000256" key="1">
    <source>
        <dbReference type="SAM" id="Phobius"/>
    </source>
</evidence>
<dbReference type="GO" id="GO:0016787">
    <property type="term" value="F:hydrolase activity"/>
    <property type="evidence" value="ECO:0007669"/>
    <property type="project" value="UniProtKB-KW"/>
</dbReference>
<reference evidence="3" key="1">
    <citation type="submission" date="2021-04" db="EMBL/GenBank/DDBJ databases">
        <title>The complete genome sequence of Caulobacter sp. S6.</title>
        <authorList>
            <person name="Tang Y."/>
            <person name="Ouyang W."/>
            <person name="Liu Q."/>
            <person name="Huang B."/>
            <person name="Guo Z."/>
            <person name="Lei P."/>
        </authorList>
    </citation>
    <scope>NUCLEOTIDE SEQUENCE</scope>
    <source>
        <strain evidence="3">S6</strain>
    </source>
</reference>